<organism evidence="1 2">
    <name type="scientific">Senna tora</name>
    <dbReference type="NCBI Taxonomy" id="362788"/>
    <lineage>
        <taxon>Eukaryota</taxon>
        <taxon>Viridiplantae</taxon>
        <taxon>Streptophyta</taxon>
        <taxon>Embryophyta</taxon>
        <taxon>Tracheophyta</taxon>
        <taxon>Spermatophyta</taxon>
        <taxon>Magnoliopsida</taxon>
        <taxon>eudicotyledons</taxon>
        <taxon>Gunneridae</taxon>
        <taxon>Pentapetalae</taxon>
        <taxon>rosids</taxon>
        <taxon>fabids</taxon>
        <taxon>Fabales</taxon>
        <taxon>Fabaceae</taxon>
        <taxon>Caesalpinioideae</taxon>
        <taxon>Cassia clade</taxon>
        <taxon>Senna</taxon>
    </lineage>
</organism>
<reference evidence="1" key="1">
    <citation type="submission" date="2020-09" db="EMBL/GenBank/DDBJ databases">
        <title>Genome-Enabled Discovery of Anthraquinone Biosynthesis in Senna tora.</title>
        <authorList>
            <person name="Kang S.-H."/>
            <person name="Pandey R.P."/>
            <person name="Lee C.-M."/>
            <person name="Sim J.-S."/>
            <person name="Jeong J.-T."/>
            <person name="Choi B.-S."/>
            <person name="Jung M."/>
            <person name="Ginzburg D."/>
            <person name="Zhao K."/>
            <person name="Won S.Y."/>
            <person name="Oh T.-J."/>
            <person name="Yu Y."/>
            <person name="Kim N.-H."/>
            <person name="Lee O.R."/>
            <person name="Lee T.-H."/>
            <person name="Bashyal P."/>
            <person name="Kim T.-S."/>
            <person name="Lee W.-H."/>
            <person name="Kawkins C."/>
            <person name="Kim C.-K."/>
            <person name="Kim J.S."/>
            <person name="Ahn B.O."/>
            <person name="Rhee S.Y."/>
            <person name="Sohng J.K."/>
        </authorList>
    </citation>
    <scope>NUCLEOTIDE SEQUENCE</scope>
    <source>
        <tissue evidence="1">Leaf</tissue>
    </source>
</reference>
<dbReference type="AlphaFoldDB" id="A0A834XEE6"/>
<evidence type="ECO:0000313" key="2">
    <source>
        <dbReference type="Proteomes" id="UP000634136"/>
    </source>
</evidence>
<accession>A0A834XEE6</accession>
<proteinExistence type="predicted"/>
<name>A0A834XEE6_9FABA</name>
<protein>
    <submittedName>
        <fullName evidence="1">Uncharacterized protein</fullName>
    </submittedName>
</protein>
<keyword evidence="2" id="KW-1185">Reference proteome</keyword>
<comment type="caution">
    <text evidence="1">The sequence shown here is derived from an EMBL/GenBank/DDBJ whole genome shotgun (WGS) entry which is preliminary data.</text>
</comment>
<evidence type="ECO:0000313" key="1">
    <source>
        <dbReference type="EMBL" id="KAF7843758.1"/>
    </source>
</evidence>
<sequence length="31" mass="3693">MADLLAGRKVYWKTRMKMAGEQEAEQTHFHE</sequence>
<dbReference type="Proteomes" id="UP000634136">
    <property type="component" value="Unassembled WGS sequence"/>
</dbReference>
<dbReference type="EMBL" id="JAAIUW010000001">
    <property type="protein sequence ID" value="KAF7843758.1"/>
    <property type="molecule type" value="Genomic_DNA"/>
</dbReference>
<gene>
    <name evidence="1" type="ORF">G2W53_000663</name>
</gene>